<dbReference type="EMBL" id="CAAALY010060629">
    <property type="protein sequence ID" value="VEL23207.1"/>
    <property type="molecule type" value="Genomic_DNA"/>
</dbReference>
<keyword evidence="2" id="KW-1185">Reference proteome</keyword>
<evidence type="ECO:0000313" key="1">
    <source>
        <dbReference type="EMBL" id="VEL23207.1"/>
    </source>
</evidence>
<sequence>MLLLFPMRPFHQFSLANFSFEMEWNVTLLWILLFSAFRADYKPRFCVKFADFFRVHLVIPIGSLLRPSELRTLQRYPSTCSQHVCRMVVRLNRISDGRPSIPPSETWAQPVRNVQSPLSLVFTLSDRLINIQSHRLSDEILLETILASLANFWRSQAF</sequence>
<proteinExistence type="predicted"/>
<dbReference type="AlphaFoldDB" id="A0A3S5CNG2"/>
<dbReference type="Proteomes" id="UP000784294">
    <property type="component" value="Unassembled WGS sequence"/>
</dbReference>
<name>A0A3S5CNG2_9PLAT</name>
<comment type="caution">
    <text evidence="1">The sequence shown here is derived from an EMBL/GenBank/DDBJ whole genome shotgun (WGS) entry which is preliminary data.</text>
</comment>
<accession>A0A3S5CNG2</accession>
<protein>
    <submittedName>
        <fullName evidence="1">Uncharacterized protein</fullName>
    </submittedName>
</protein>
<gene>
    <name evidence="1" type="ORF">PXEA_LOCUS16647</name>
</gene>
<reference evidence="1" key="1">
    <citation type="submission" date="2018-11" db="EMBL/GenBank/DDBJ databases">
        <authorList>
            <consortium name="Pathogen Informatics"/>
        </authorList>
    </citation>
    <scope>NUCLEOTIDE SEQUENCE</scope>
</reference>
<evidence type="ECO:0000313" key="2">
    <source>
        <dbReference type="Proteomes" id="UP000784294"/>
    </source>
</evidence>
<organism evidence="1 2">
    <name type="scientific">Protopolystoma xenopodis</name>
    <dbReference type="NCBI Taxonomy" id="117903"/>
    <lineage>
        <taxon>Eukaryota</taxon>
        <taxon>Metazoa</taxon>
        <taxon>Spiralia</taxon>
        <taxon>Lophotrochozoa</taxon>
        <taxon>Platyhelminthes</taxon>
        <taxon>Monogenea</taxon>
        <taxon>Polyopisthocotylea</taxon>
        <taxon>Polystomatidea</taxon>
        <taxon>Polystomatidae</taxon>
        <taxon>Protopolystoma</taxon>
    </lineage>
</organism>